<sequence length="71" mass="7734">MAAKSMSADSAALVIENALTYLEHLEALFDALRAQLDERTYSHALADLGQSTASWYVGQIAHFAQAEVRHG</sequence>
<protein>
    <submittedName>
        <fullName evidence="1">Uncharacterized protein</fullName>
    </submittedName>
</protein>
<reference evidence="1 2" key="1">
    <citation type="submission" date="2019-08" db="EMBL/GenBank/DDBJ databases">
        <authorList>
            <person name="Peeters C."/>
        </authorList>
    </citation>
    <scope>NUCLEOTIDE SEQUENCE [LARGE SCALE GENOMIC DNA]</scope>
    <source>
        <strain evidence="1 2">LMG 31013</strain>
    </source>
</reference>
<accession>A0A5E4URI5</accession>
<gene>
    <name evidence="1" type="ORF">PTE31013_02167</name>
</gene>
<dbReference type="AlphaFoldDB" id="A0A5E4URI5"/>
<proteinExistence type="predicted"/>
<evidence type="ECO:0000313" key="1">
    <source>
        <dbReference type="EMBL" id="VVE01495.1"/>
    </source>
</evidence>
<evidence type="ECO:0000313" key="2">
    <source>
        <dbReference type="Proteomes" id="UP000334380"/>
    </source>
</evidence>
<organism evidence="1 2">
    <name type="scientific">Pandoraea terrigena</name>
    <dbReference type="NCBI Taxonomy" id="2508292"/>
    <lineage>
        <taxon>Bacteria</taxon>
        <taxon>Pseudomonadati</taxon>
        <taxon>Pseudomonadota</taxon>
        <taxon>Betaproteobacteria</taxon>
        <taxon>Burkholderiales</taxon>
        <taxon>Burkholderiaceae</taxon>
        <taxon>Pandoraea</taxon>
    </lineage>
</organism>
<dbReference type="Proteomes" id="UP000334380">
    <property type="component" value="Unassembled WGS sequence"/>
</dbReference>
<dbReference type="EMBL" id="CABPRU010000004">
    <property type="protein sequence ID" value="VVE01495.1"/>
    <property type="molecule type" value="Genomic_DNA"/>
</dbReference>
<keyword evidence="2" id="KW-1185">Reference proteome</keyword>
<name>A0A5E4URI5_9BURK</name>